<dbReference type="Pfam" id="PF00858">
    <property type="entry name" value="ASC"/>
    <property type="match status" value="1"/>
</dbReference>
<dbReference type="EMBL" id="CALNXI010000550">
    <property type="protein sequence ID" value="CAH3029071.1"/>
    <property type="molecule type" value="Genomic_DNA"/>
</dbReference>
<keyword evidence="3 11" id="KW-0894">Sodium channel</keyword>
<dbReference type="InterPro" id="IPR001873">
    <property type="entry name" value="ENaC"/>
</dbReference>
<keyword evidence="9 11" id="KW-0739">Sodium transport</keyword>
<dbReference type="Gene3D" id="2.60.470.10">
    <property type="entry name" value="Acid-sensing ion channels like domains"/>
    <property type="match status" value="1"/>
</dbReference>
<evidence type="ECO:0000256" key="12">
    <source>
        <dbReference type="SAM" id="MobiDB-lite"/>
    </source>
</evidence>
<evidence type="ECO:0000313" key="15">
    <source>
        <dbReference type="Proteomes" id="UP001159427"/>
    </source>
</evidence>
<feature type="compositionally biased region" description="Basic residues" evidence="12">
    <location>
        <begin position="225"/>
        <end position="238"/>
    </location>
</feature>
<name>A0ABN8MNW4_9CNID</name>
<feature type="region of interest" description="Disordered" evidence="12">
    <location>
        <begin position="160"/>
        <end position="180"/>
    </location>
</feature>
<feature type="transmembrane region" description="Helical" evidence="13">
    <location>
        <begin position="79"/>
        <end position="100"/>
    </location>
</feature>
<keyword evidence="5 13" id="KW-1133">Transmembrane helix</keyword>
<evidence type="ECO:0000256" key="10">
    <source>
        <dbReference type="ARBA" id="ARBA00023303"/>
    </source>
</evidence>
<evidence type="ECO:0000256" key="2">
    <source>
        <dbReference type="ARBA" id="ARBA00022448"/>
    </source>
</evidence>
<comment type="subcellular location">
    <subcellularLocation>
        <location evidence="1">Membrane</location>
        <topology evidence="1">Multi-pass membrane protein</topology>
    </subcellularLocation>
</comment>
<dbReference type="Gene3D" id="1.10.287.770">
    <property type="entry name" value="YojJ-like"/>
    <property type="match status" value="1"/>
</dbReference>
<feature type="compositionally biased region" description="Polar residues" evidence="12">
    <location>
        <begin position="206"/>
        <end position="218"/>
    </location>
</feature>
<feature type="compositionally biased region" description="Basic and acidic residues" evidence="12">
    <location>
        <begin position="239"/>
        <end position="248"/>
    </location>
</feature>
<organism evidence="14 15">
    <name type="scientific">Porites evermanni</name>
    <dbReference type="NCBI Taxonomy" id="104178"/>
    <lineage>
        <taxon>Eukaryota</taxon>
        <taxon>Metazoa</taxon>
        <taxon>Cnidaria</taxon>
        <taxon>Anthozoa</taxon>
        <taxon>Hexacorallia</taxon>
        <taxon>Scleractinia</taxon>
        <taxon>Fungiina</taxon>
        <taxon>Poritidae</taxon>
        <taxon>Porites</taxon>
    </lineage>
</organism>
<keyword evidence="8 13" id="KW-0472">Membrane</keyword>
<keyword evidence="4 11" id="KW-0812">Transmembrane</keyword>
<keyword evidence="6" id="KW-0915">Sodium</keyword>
<evidence type="ECO:0000256" key="5">
    <source>
        <dbReference type="ARBA" id="ARBA00022989"/>
    </source>
</evidence>
<dbReference type="Proteomes" id="UP001159427">
    <property type="component" value="Unassembled WGS sequence"/>
</dbReference>
<evidence type="ECO:0000256" key="4">
    <source>
        <dbReference type="ARBA" id="ARBA00022692"/>
    </source>
</evidence>
<dbReference type="PRINTS" id="PR01078">
    <property type="entry name" value="AMINACHANNEL"/>
</dbReference>
<gene>
    <name evidence="14" type="ORF">PEVE_00035500</name>
</gene>
<dbReference type="PANTHER" id="PTHR11690">
    <property type="entry name" value="AMILORIDE-SENSITIVE SODIUM CHANNEL-RELATED"/>
    <property type="match status" value="1"/>
</dbReference>
<proteinExistence type="inferred from homology"/>
<keyword evidence="7 11" id="KW-0406">Ion transport</keyword>
<evidence type="ECO:0000256" key="3">
    <source>
        <dbReference type="ARBA" id="ARBA00022461"/>
    </source>
</evidence>
<evidence type="ECO:0000256" key="1">
    <source>
        <dbReference type="ARBA" id="ARBA00004141"/>
    </source>
</evidence>
<feature type="transmembrane region" description="Helical" evidence="13">
    <location>
        <begin position="567"/>
        <end position="593"/>
    </location>
</feature>
<protein>
    <submittedName>
        <fullName evidence="14">Uncharacterized protein</fullName>
    </submittedName>
</protein>
<keyword evidence="10 11" id="KW-0407">Ion channel</keyword>
<evidence type="ECO:0000256" key="7">
    <source>
        <dbReference type="ARBA" id="ARBA00023065"/>
    </source>
</evidence>
<evidence type="ECO:0000256" key="6">
    <source>
        <dbReference type="ARBA" id="ARBA00023053"/>
    </source>
</evidence>
<keyword evidence="15" id="KW-1185">Reference proteome</keyword>
<feature type="region of interest" description="Disordered" evidence="12">
    <location>
        <begin position="193"/>
        <end position="248"/>
    </location>
</feature>
<evidence type="ECO:0000313" key="14">
    <source>
        <dbReference type="EMBL" id="CAH3029071.1"/>
    </source>
</evidence>
<sequence>MTISIRLRRHIQGLIPIFEDSTKSSDKDTAPSPKFNNLFSEVEKESDGGTIERLKEFCGYTTAHGLGRLVDSKSYIRRLFWVMACLGAFTMFTSQVISLAEQYLSKPVETYITMKYVRNINFPVVTVCNQNAIRRSILYSNNTEILQEQLKNLLNGSKGEKLTDLSSSKSKKKVRRDIPRNLSKIGEEISESIISPSSTHAPLMGSISTTSSPKINETNLDETRKKNKKKTKTKKTKGNKTDEDTKANGEEMSDFVAKQERVQVALATWSEDKLTKMGHQFKDMFRECTYRGKSCMKSRFWDSFWHYKYGNCFTFNKYSDLKAAGPGPAYGLVLEMNVEQNEYLGDLTQDAGIRVQIEDKGKVPFPYEKGFSVGPGSATSVGIRKVKIMRVKTSKKGSCIGEIDPLSEDNLLQLKHNASYSTTACRESCLSDKENEKCGCREYRFPRDDSKNERVCDVLNATVAKCLNKVLKRYKKSNLGCSRKCTSPCNENVYKLTISTSKFPSLAYQRILLANKKKLEKRNIPSNLLSSYLLQLNVFFEELNYEVIEERIGYGLVNFIADIGGNVGIWIGVSALTIAEILELLCIIIHHVIKTCTHRTSKILAIT</sequence>
<keyword evidence="2 11" id="KW-0813">Transport</keyword>
<evidence type="ECO:0000256" key="9">
    <source>
        <dbReference type="ARBA" id="ARBA00023201"/>
    </source>
</evidence>
<evidence type="ECO:0000256" key="13">
    <source>
        <dbReference type="SAM" id="Phobius"/>
    </source>
</evidence>
<comment type="similarity">
    <text evidence="11">Belongs to the amiloride-sensitive sodium channel (TC 1.A.6) family.</text>
</comment>
<evidence type="ECO:0000256" key="8">
    <source>
        <dbReference type="ARBA" id="ARBA00023136"/>
    </source>
</evidence>
<evidence type="ECO:0000256" key="11">
    <source>
        <dbReference type="RuleBase" id="RU000679"/>
    </source>
</evidence>
<reference evidence="14 15" key="1">
    <citation type="submission" date="2022-05" db="EMBL/GenBank/DDBJ databases">
        <authorList>
            <consortium name="Genoscope - CEA"/>
            <person name="William W."/>
        </authorList>
    </citation>
    <scope>NUCLEOTIDE SEQUENCE [LARGE SCALE GENOMIC DNA]</scope>
</reference>
<dbReference type="PANTHER" id="PTHR11690:SF248">
    <property type="entry name" value="PICKPOCKET 17, ISOFORM A"/>
    <property type="match status" value="1"/>
</dbReference>
<accession>A0ABN8MNW4</accession>
<comment type="caution">
    <text evidence="14">The sequence shown here is derived from an EMBL/GenBank/DDBJ whole genome shotgun (WGS) entry which is preliminary data.</text>
</comment>